<dbReference type="AlphaFoldDB" id="A0A1V2JGS3"/>
<reference evidence="1 2" key="1">
    <citation type="submission" date="2016-10" db="EMBL/GenBank/DDBJ databases">
        <title>Pseudomonas lactis sp. nov. and Pseudomonas paralactis sp. nov., isolated from bovine raw milk.</title>
        <authorList>
            <person name="Von Neubeck M."/>
            <person name="Huptas C."/>
            <person name="Glueck C."/>
            <person name="Krewinkel M."/>
            <person name="Stoeckel M."/>
            <person name="Stressler T."/>
            <person name="Fischer L."/>
            <person name="Hinrichs J."/>
            <person name="Scherer S."/>
            <person name="Wenning M."/>
        </authorList>
    </citation>
    <scope>NUCLEOTIDE SEQUENCE [LARGE SCALE GENOMIC DNA]</scope>
    <source>
        <strain evidence="1 2">DSM 18862</strain>
    </source>
</reference>
<dbReference type="EMBL" id="MNPV01000004">
    <property type="protein sequence ID" value="ONH44552.1"/>
    <property type="molecule type" value="Genomic_DNA"/>
</dbReference>
<gene>
    <name evidence="1" type="ORF">BLL37_14570</name>
</gene>
<proteinExistence type="predicted"/>
<keyword evidence="2" id="KW-1185">Reference proteome</keyword>
<accession>A0A1V2JGS3</accession>
<sequence length="94" mass="10366">MAGKKMHFKDGDKVKIKPHVWWPNGGVGVISLPPESVNEALEDKVEFTGIQRTITGKDSVITSAWVNFDEPAMDCSDDGPYTGGEVSMEYLEHL</sequence>
<name>A0A1V2JGS3_PSEAZ</name>
<evidence type="ECO:0000313" key="1">
    <source>
        <dbReference type="EMBL" id="ONH44552.1"/>
    </source>
</evidence>
<evidence type="ECO:0000313" key="2">
    <source>
        <dbReference type="Proteomes" id="UP000188559"/>
    </source>
</evidence>
<protein>
    <submittedName>
        <fullName evidence="1">Uncharacterized protein</fullName>
    </submittedName>
</protein>
<comment type="caution">
    <text evidence="1">The sequence shown here is derived from an EMBL/GenBank/DDBJ whole genome shotgun (WGS) entry which is preliminary data.</text>
</comment>
<organism evidence="1 2">
    <name type="scientific">Pseudomonas azotoformans</name>
    <dbReference type="NCBI Taxonomy" id="47878"/>
    <lineage>
        <taxon>Bacteria</taxon>
        <taxon>Pseudomonadati</taxon>
        <taxon>Pseudomonadota</taxon>
        <taxon>Gammaproteobacteria</taxon>
        <taxon>Pseudomonadales</taxon>
        <taxon>Pseudomonadaceae</taxon>
        <taxon>Pseudomonas</taxon>
    </lineage>
</organism>
<dbReference type="Proteomes" id="UP000188559">
    <property type="component" value="Unassembled WGS sequence"/>
</dbReference>